<dbReference type="PANTHER" id="PTHR40112">
    <property type="entry name" value="H2HPP ISOMERASE"/>
    <property type="match status" value="1"/>
</dbReference>
<dbReference type="InterPro" id="IPR025499">
    <property type="entry name" value="KdgF"/>
</dbReference>
<comment type="caution">
    <text evidence="2">The sequence shown here is derived from an EMBL/GenBank/DDBJ whole genome shotgun (WGS) entry which is preliminary data.</text>
</comment>
<dbReference type="CDD" id="cd02238">
    <property type="entry name" value="cupin_KdgF"/>
    <property type="match status" value="1"/>
</dbReference>
<dbReference type="Gene3D" id="2.60.120.10">
    <property type="entry name" value="Jelly Rolls"/>
    <property type="match status" value="1"/>
</dbReference>
<dbReference type="Pfam" id="PF07883">
    <property type="entry name" value="Cupin_2"/>
    <property type="match status" value="1"/>
</dbReference>
<dbReference type="STRING" id="1826909.A5893_15920"/>
<evidence type="ECO:0000313" key="2">
    <source>
        <dbReference type="EMBL" id="OAQ38275.1"/>
    </source>
</evidence>
<dbReference type="PIRSF" id="PIRSF029883">
    <property type="entry name" value="KdgF"/>
    <property type="match status" value="1"/>
</dbReference>
<protein>
    <submittedName>
        <fullName evidence="2">Cupin</fullName>
    </submittedName>
</protein>
<dbReference type="InterPro" id="IPR014710">
    <property type="entry name" value="RmlC-like_jellyroll"/>
</dbReference>
<accession>A0A179DB47</accession>
<dbReference type="PANTHER" id="PTHR40112:SF1">
    <property type="entry name" value="H2HPP ISOMERASE"/>
    <property type="match status" value="1"/>
</dbReference>
<name>A0A179DB47_9SPHI</name>
<reference evidence="2 3" key="1">
    <citation type="submission" date="2016-04" db="EMBL/GenBank/DDBJ databases">
        <authorList>
            <person name="Evans L.H."/>
            <person name="Alamgir A."/>
            <person name="Owens N."/>
            <person name="Weber N.D."/>
            <person name="Virtaneva K."/>
            <person name="Barbian K."/>
            <person name="Babar A."/>
            <person name="Rosenke K."/>
        </authorList>
    </citation>
    <scope>NUCLEOTIDE SEQUENCE [LARGE SCALE GENOMIC DNA]</scope>
    <source>
        <strain evidence="2 3">CCM 8644</strain>
    </source>
</reference>
<dbReference type="InterPro" id="IPR013096">
    <property type="entry name" value="Cupin_2"/>
</dbReference>
<reference evidence="2 3" key="2">
    <citation type="submission" date="2016-06" db="EMBL/GenBank/DDBJ databases">
        <title>Pedobacter psychrophilus sp. nov., isolated from Antarctic fragmentary rock.</title>
        <authorList>
            <person name="Svec P."/>
        </authorList>
    </citation>
    <scope>NUCLEOTIDE SEQUENCE [LARGE SCALE GENOMIC DNA]</scope>
    <source>
        <strain evidence="2 3">CCM 8644</strain>
    </source>
</reference>
<proteinExistence type="predicted"/>
<keyword evidence="3" id="KW-1185">Reference proteome</keyword>
<dbReference type="SUPFAM" id="SSF51182">
    <property type="entry name" value="RmlC-like cupins"/>
    <property type="match status" value="1"/>
</dbReference>
<evidence type="ECO:0000313" key="3">
    <source>
        <dbReference type="Proteomes" id="UP000078459"/>
    </source>
</evidence>
<feature type="domain" description="Cupin type-2" evidence="1">
    <location>
        <begin position="45"/>
        <end position="100"/>
    </location>
</feature>
<dbReference type="Proteomes" id="UP000078459">
    <property type="component" value="Unassembled WGS sequence"/>
</dbReference>
<evidence type="ECO:0000259" key="1">
    <source>
        <dbReference type="Pfam" id="PF07883"/>
    </source>
</evidence>
<dbReference type="InterPro" id="IPR052535">
    <property type="entry name" value="Bacilysin_H2HPP_isomerase"/>
</dbReference>
<dbReference type="InterPro" id="IPR011051">
    <property type="entry name" value="RmlC_Cupin_sf"/>
</dbReference>
<organism evidence="2 3">
    <name type="scientific">Pedobacter psychrophilus</name>
    <dbReference type="NCBI Taxonomy" id="1826909"/>
    <lineage>
        <taxon>Bacteria</taxon>
        <taxon>Pseudomonadati</taxon>
        <taxon>Bacteroidota</taxon>
        <taxon>Sphingobacteriia</taxon>
        <taxon>Sphingobacteriales</taxon>
        <taxon>Sphingobacteriaceae</taxon>
        <taxon>Pedobacter</taxon>
    </lineage>
</organism>
<dbReference type="RefSeq" id="WP_068823669.1">
    <property type="nucleotide sequence ID" value="NZ_LWHJ01000031.1"/>
</dbReference>
<dbReference type="EMBL" id="LWHJ01000031">
    <property type="protein sequence ID" value="OAQ38275.1"/>
    <property type="molecule type" value="Genomic_DNA"/>
</dbReference>
<sequence>MQSNLFQIEEETPWEDLGNGIKRQIYGYDDKIMLVKAKFEELAVGVLHQHHHSQVTYVESGVFEMTIGAEVRIIKKGDGYYVPPHSIHGCVCKEPGVLIDAFTPHREDFLKS</sequence>
<gene>
    <name evidence="2" type="ORF">A5893_15920</name>
</gene>
<dbReference type="OrthoDB" id="9811153at2"/>
<dbReference type="AlphaFoldDB" id="A0A179DB47"/>